<dbReference type="GeneID" id="78294895"/>
<keyword evidence="6 8" id="KW-0592">Phosphate transport</keyword>
<evidence type="ECO:0000256" key="7">
    <source>
        <dbReference type="ARBA" id="ARBA00056181"/>
    </source>
</evidence>
<evidence type="ECO:0000256" key="1">
    <source>
        <dbReference type="ARBA" id="ARBA00004496"/>
    </source>
</evidence>
<dbReference type="AlphaFoldDB" id="A0A2U1B430"/>
<dbReference type="Proteomes" id="UP000245959">
    <property type="component" value="Unassembled WGS sequence"/>
</dbReference>
<dbReference type="Proteomes" id="UP000576225">
    <property type="component" value="Unassembled WGS sequence"/>
</dbReference>
<gene>
    <name evidence="10" type="primary">phoU</name>
    <name evidence="11" type="ORF">C8D82_10993</name>
    <name evidence="10" type="ORF">HF882_16045</name>
</gene>
<evidence type="ECO:0000256" key="4">
    <source>
        <dbReference type="ARBA" id="ARBA00022448"/>
    </source>
</evidence>
<accession>A0A2U1B430</accession>
<feature type="domain" description="PhoU" evidence="9">
    <location>
        <begin position="125"/>
        <end position="205"/>
    </location>
</feature>
<dbReference type="EMBL" id="QEKH01000009">
    <property type="protein sequence ID" value="PVY43408.1"/>
    <property type="molecule type" value="Genomic_DNA"/>
</dbReference>
<dbReference type="FunFam" id="1.20.58.220:FF:000004">
    <property type="entry name" value="Phosphate-specific transport system accessory protein PhoU"/>
    <property type="match status" value="1"/>
</dbReference>
<evidence type="ECO:0000313" key="13">
    <source>
        <dbReference type="Proteomes" id="UP000576225"/>
    </source>
</evidence>
<comment type="similarity">
    <text evidence="2 8">Belongs to the PhoU family.</text>
</comment>
<name>A0A2U1B430_9BACT</name>
<dbReference type="InterPro" id="IPR038078">
    <property type="entry name" value="PhoU-like_sf"/>
</dbReference>
<dbReference type="NCBIfam" id="TIGR02135">
    <property type="entry name" value="phoU_full"/>
    <property type="match status" value="1"/>
</dbReference>
<keyword evidence="12" id="KW-1185">Reference proteome</keyword>
<comment type="subcellular location">
    <subcellularLocation>
        <location evidence="1 8">Cytoplasm</location>
    </subcellularLocation>
</comment>
<dbReference type="EMBL" id="JABAEW010000037">
    <property type="protein sequence ID" value="NMD88099.1"/>
    <property type="molecule type" value="Genomic_DNA"/>
</dbReference>
<evidence type="ECO:0000313" key="10">
    <source>
        <dbReference type="EMBL" id="NMD88099.1"/>
    </source>
</evidence>
<comment type="subunit">
    <text evidence="3 8">Homodimer.</text>
</comment>
<keyword evidence="4 8" id="KW-0813">Transport</keyword>
<keyword evidence="5 8" id="KW-0963">Cytoplasm</keyword>
<protein>
    <recommendedName>
        <fullName evidence="8">Phosphate-specific transport system accessory protein PhoU</fullName>
    </recommendedName>
</protein>
<dbReference type="Pfam" id="PF01895">
    <property type="entry name" value="PhoU"/>
    <property type="match status" value="2"/>
</dbReference>
<proteinExistence type="inferred from homology"/>
<comment type="caution">
    <text evidence="11">The sequence shown here is derived from an EMBL/GenBank/DDBJ whole genome shotgun (WGS) entry which is preliminary data.</text>
</comment>
<evidence type="ECO:0000256" key="6">
    <source>
        <dbReference type="ARBA" id="ARBA00022592"/>
    </source>
</evidence>
<evidence type="ECO:0000313" key="12">
    <source>
        <dbReference type="Proteomes" id="UP000245959"/>
    </source>
</evidence>
<dbReference type="InterPro" id="IPR026022">
    <property type="entry name" value="PhoU_dom"/>
</dbReference>
<dbReference type="GO" id="GO:0005737">
    <property type="term" value="C:cytoplasm"/>
    <property type="evidence" value="ECO:0007669"/>
    <property type="project" value="UniProtKB-SubCell"/>
</dbReference>
<dbReference type="GO" id="GO:0006817">
    <property type="term" value="P:phosphate ion transport"/>
    <property type="evidence" value="ECO:0007669"/>
    <property type="project" value="UniProtKB-KW"/>
</dbReference>
<dbReference type="PIRSF" id="PIRSF003107">
    <property type="entry name" value="PhoU"/>
    <property type="match status" value="1"/>
</dbReference>
<dbReference type="Gene3D" id="1.20.58.220">
    <property type="entry name" value="Phosphate transport system protein phou homolog 2, domain 2"/>
    <property type="match status" value="1"/>
</dbReference>
<organism evidence="11 12">
    <name type="scientific">Victivallis vadensis</name>
    <dbReference type="NCBI Taxonomy" id="172901"/>
    <lineage>
        <taxon>Bacteria</taxon>
        <taxon>Pseudomonadati</taxon>
        <taxon>Lentisphaerota</taxon>
        <taxon>Lentisphaeria</taxon>
        <taxon>Victivallales</taxon>
        <taxon>Victivallaceae</taxon>
        <taxon>Victivallis</taxon>
    </lineage>
</organism>
<dbReference type="RefSeq" id="WP_116883588.1">
    <property type="nucleotide sequence ID" value="NZ_CABMMC010000034.1"/>
</dbReference>
<evidence type="ECO:0000256" key="2">
    <source>
        <dbReference type="ARBA" id="ARBA00008107"/>
    </source>
</evidence>
<dbReference type="SUPFAM" id="SSF109755">
    <property type="entry name" value="PhoU-like"/>
    <property type="match status" value="1"/>
</dbReference>
<evidence type="ECO:0000313" key="11">
    <source>
        <dbReference type="EMBL" id="PVY43408.1"/>
    </source>
</evidence>
<dbReference type="InterPro" id="IPR028366">
    <property type="entry name" value="PhoU"/>
</dbReference>
<reference evidence="11 12" key="1">
    <citation type="submission" date="2018-04" db="EMBL/GenBank/DDBJ databases">
        <title>Genomic Encyclopedia of Type Strains, Phase IV (KMG-IV): sequencing the most valuable type-strain genomes for metagenomic binning, comparative biology and taxonomic classification.</title>
        <authorList>
            <person name="Goeker M."/>
        </authorList>
    </citation>
    <scope>NUCLEOTIDE SEQUENCE [LARGE SCALE GENOMIC DNA]</scope>
    <source>
        <strain evidence="11 12">DSM 14823</strain>
    </source>
</reference>
<dbReference type="OrthoDB" id="9814256at2"/>
<dbReference type="GO" id="GO:0030643">
    <property type="term" value="P:intracellular phosphate ion homeostasis"/>
    <property type="evidence" value="ECO:0007669"/>
    <property type="project" value="InterPro"/>
</dbReference>
<evidence type="ECO:0000259" key="9">
    <source>
        <dbReference type="Pfam" id="PF01895"/>
    </source>
</evidence>
<comment type="function">
    <text evidence="7 8">Plays a role in the regulation of phosphate uptake.</text>
</comment>
<evidence type="ECO:0000256" key="8">
    <source>
        <dbReference type="PIRNR" id="PIRNR003107"/>
    </source>
</evidence>
<feature type="domain" description="PhoU" evidence="9">
    <location>
        <begin position="17"/>
        <end position="104"/>
    </location>
</feature>
<sequence>MREHLAQEIVRLKRMVSDLAAQVEHAVQQAVEAAQQADETLARRVIEQDDAIDREEIMIEEECLKILALHQPVAGDLRYIVTFLKVNNELERIGDLAVNIAKQVLHQLDFGVFPEEKIDFAPQMEIARQMLKAALDALVARNCLEANETIRMDDRIDELNREVIERSEELIKQHPELAEYYISVIFISRHLERIGDCTTNICEDVIYLELGKIVRHGGLPE</sequence>
<dbReference type="PANTHER" id="PTHR42930:SF3">
    <property type="entry name" value="PHOSPHATE-SPECIFIC TRANSPORT SYSTEM ACCESSORY PROTEIN PHOU"/>
    <property type="match status" value="1"/>
</dbReference>
<dbReference type="GO" id="GO:0045936">
    <property type="term" value="P:negative regulation of phosphate metabolic process"/>
    <property type="evidence" value="ECO:0007669"/>
    <property type="project" value="InterPro"/>
</dbReference>
<evidence type="ECO:0000256" key="3">
    <source>
        <dbReference type="ARBA" id="ARBA00011738"/>
    </source>
</evidence>
<evidence type="ECO:0000256" key="5">
    <source>
        <dbReference type="ARBA" id="ARBA00022490"/>
    </source>
</evidence>
<dbReference type="PANTHER" id="PTHR42930">
    <property type="entry name" value="PHOSPHATE-SPECIFIC TRANSPORT SYSTEM ACCESSORY PROTEIN PHOU"/>
    <property type="match status" value="1"/>
</dbReference>
<reference evidence="10 13" key="2">
    <citation type="submission" date="2020-04" db="EMBL/GenBank/DDBJ databases">
        <authorList>
            <person name="Hitch T.C.A."/>
            <person name="Wylensek D."/>
            <person name="Clavel T."/>
        </authorList>
    </citation>
    <scope>NUCLEOTIDE SEQUENCE [LARGE SCALE GENOMIC DNA]</scope>
    <source>
        <strain evidence="10 13">COR2-253-APC-1A</strain>
    </source>
</reference>